<evidence type="ECO:0000313" key="1">
    <source>
        <dbReference type="EMBL" id="KZP10776.1"/>
    </source>
</evidence>
<organism evidence="1 2">
    <name type="scientific">Athelia psychrophila</name>
    <dbReference type="NCBI Taxonomy" id="1759441"/>
    <lineage>
        <taxon>Eukaryota</taxon>
        <taxon>Fungi</taxon>
        <taxon>Dikarya</taxon>
        <taxon>Basidiomycota</taxon>
        <taxon>Agaricomycotina</taxon>
        <taxon>Agaricomycetes</taxon>
        <taxon>Agaricomycetidae</taxon>
        <taxon>Atheliales</taxon>
        <taxon>Atheliaceae</taxon>
        <taxon>Athelia</taxon>
    </lineage>
</organism>
<evidence type="ECO:0000313" key="2">
    <source>
        <dbReference type="Proteomes" id="UP000076532"/>
    </source>
</evidence>
<dbReference type="EMBL" id="KV417674">
    <property type="protein sequence ID" value="KZP10776.1"/>
    <property type="molecule type" value="Genomic_DNA"/>
</dbReference>
<sequence length="64" mass="6948">MTQGFRYLVDCSPRGLSMRVSNTPLDMGRCWSDMAAGGIYGTAAVNPKKCRVTIIGVEEADNHV</sequence>
<proteinExistence type="predicted"/>
<dbReference type="AlphaFoldDB" id="A0A165ZP17"/>
<protein>
    <submittedName>
        <fullName evidence="1">Uncharacterized protein</fullName>
    </submittedName>
</protein>
<keyword evidence="2" id="KW-1185">Reference proteome</keyword>
<accession>A0A165ZP17</accession>
<name>A0A165ZP17_9AGAM</name>
<dbReference type="Proteomes" id="UP000076532">
    <property type="component" value="Unassembled WGS sequence"/>
</dbReference>
<gene>
    <name evidence="1" type="ORF">FIBSPDRAFT_200131</name>
</gene>
<reference evidence="1 2" key="1">
    <citation type="journal article" date="2016" name="Mol. Biol. Evol.">
        <title>Comparative Genomics of Early-Diverging Mushroom-Forming Fungi Provides Insights into the Origins of Lignocellulose Decay Capabilities.</title>
        <authorList>
            <person name="Nagy L.G."/>
            <person name="Riley R."/>
            <person name="Tritt A."/>
            <person name="Adam C."/>
            <person name="Daum C."/>
            <person name="Floudas D."/>
            <person name="Sun H."/>
            <person name="Yadav J.S."/>
            <person name="Pangilinan J."/>
            <person name="Larsson K.H."/>
            <person name="Matsuura K."/>
            <person name="Barry K."/>
            <person name="Labutti K."/>
            <person name="Kuo R."/>
            <person name="Ohm R.A."/>
            <person name="Bhattacharya S.S."/>
            <person name="Shirouzu T."/>
            <person name="Yoshinaga Y."/>
            <person name="Martin F.M."/>
            <person name="Grigoriev I.V."/>
            <person name="Hibbett D.S."/>
        </authorList>
    </citation>
    <scope>NUCLEOTIDE SEQUENCE [LARGE SCALE GENOMIC DNA]</scope>
    <source>
        <strain evidence="1 2">CBS 109695</strain>
    </source>
</reference>